<reference evidence="1" key="1">
    <citation type="submission" date="2020-03" db="EMBL/GenBank/DDBJ databases">
        <title>A mixture of massive structural variations and highly conserved coding sequences in Ustilaginoidea virens genome.</title>
        <authorList>
            <person name="Zhang K."/>
            <person name="Zhao Z."/>
            <person name="Zhang Z."/>
            <person name="Li Y."/>
            <person name="Hsiang T."/>
            <person name="Sun W."/>
        </authorList>
    </citation>
    <scope>NUCLEOTIDE SEQUENCE</scope>
    <source>
        <strain evidence="1">UV-8b</strain>
    </source>
</reference>
<gene>
    <name evidence="1" type="ORF">UV8b_04749</name>
</gene>
<dbReference type="Proteomes" id="UP000027002">
    <property type="component" value="Chromosome 4"/>
</dbReference>
<proteinExistence type="predicted"/>
<dbReference type="RefSeq" id="XP_042998181.1">
    <property type="nucleotide sequence ID" value="XM_043142247.1"/>
</dbReference>
<accession>A0A8E5MHG5</accession>
<dbReference type="AlphaFoldDB" id="A0A8E5MHG5"/>
<dbReference type="GeneID" id="66065527"/>
<dbReference type="EMBL" id="CP072756">
    <property type="protein sequence ID" value="QUC20508.1"/>
    <property type="molecule type" value="Genomic_DNA"/>
</dbReference>
<evidence type="ECO:0000313" key="1">
    <source>
        <dbReference type="EMBL" id="QUC20508.1"/>
    </source>
</evidence>
<keyword evidence="2" id="KW-1185">Reference proteome</keyword>
<evidence type="ECO:0000313" key="2">
    <source>
        <dbReference type="Proteomes" id="UP000027002"/>
    </source>
</evidence>
<sequence>MQIPSTRPRCLRRAPNENAPFRLEILQVFGNKAMRILYCVSLPSAINSIMKPLFCVDNLAQGGLGYIRHLSYKITRLSDARSSFRQANSALFSHCT</sequence>
<name>A0A8E5MHG5_USTVR</name>
<protein>
    <submittedName>
        <fullName evidence="1">Uncharacterized protein</fullName>
    </submittedName>
</protein>
<dbReference type="KEGG" id="uvi:66065527"/>
<organism evidence="1 2">
    <name type="scientific">Ustilaginoidea virens</name>
    <name type="common">Rice false smut fungus</name>
    <name type="synonym">Villosiclava virens</name>
    <dbReference type="NCBI Taxonomy" id="1159556"/>
    <lineage>
        <taxon>Eukaryota</taxon>
        <taxon>Fungi</taxon>
        <taxon>Dikarya</taxon>
        <taxon>Ascomycota</taxon>
        <taxon>Pezizomycotina</taxon>
        <taxon>Sordariomycetes</taxon>
        <taxon>Hypocreomycetidae</taxon>
        <taxon>Hypocreales</taxon>
        <taxon>Clavicipitaceae</taxon>
        <taxon>Ustilaginoidea</taxon>
    </lineage>
</organism>